<name>A0A7R7VWC3_ASPCH</name>
<protein>
    <submittedName>
        <fullName evidence="2">Uncharacterized protein</fullName>
    </submittedName>
</protein>
<dbReference type="RefSeq" id="XP_043139970.1">
    <property type="nucleotide sequence ID" value="XM_043282607.1"/>
</dbReference>
<evidence type="ECO:0000256" key="1">
    <source>
        <dbReference type="SAM" id="MobiDB-lite"/>
    </source>
</evidence>
<sequence>MYEEAGDDETLNSKEHFERALVRAEGWVAMTPDDHPACNRRIETFNPMPARRNNADHQSPRSPLTFDPIPTTEREPSRSELLE</sequence>
<dbReference type="GeneID" id="66985806"/>
<dbReference type="AlphaFoldDB" id="A0A7R7VWC3"/>
<keyword evidence="3" id="KW-1185">Reference proteome</keyword>
<dbReference type="EMBL" id="AP024422">
    <property type="protein sequence ID" value="BCR91448.1"/>
    <property type="molecule type" value="Genomic_DNA"/>
</dbReference>
<reference evidence="2" key="1">
    <citation type="submission" date="2021-01" db="EMBL/GenBank/DDBJ databases">
        <authorList>
            <consortium name="Aspergillus chevalieri M1 genome sequencing consortium"/>
            <person name="Kazuki M."/>
            <person name="Futagami T."/>
        </authorList>
    </citation>
    <scope>NUCLEOTIDE SEQUENCE</scope>
    <source>
        <strain evidence="2">M1</strain>
    </source>
</reference>
<organism evidence="2 3">
    <name type="scientific">Aspergillus chevalieri</name>
    <name type="common">Eurotium chevalieri</name>
    <dbReference type="NCBI Taxonomy" id="182096"/>
    <lineage>
        <taxon>Eukaryota</taxon>
        <taxon>Fungi</taxon>
        <taxon>Dikarya</taxon>
        <taxon>Ascomycota</taxon>
        <taxon>Pezizomycotina</taxon>
        <taxon>Eurotiomycetes</taxon>
        <taxon>Eurotiomycetidae</taxon>
        <taxon>Eurotiales</taxon>
        <taxon>Aspergillaceae</taxon>
        <taxon>Aspergillus</taxon>
        <taxon>Aspergillus subgen. Aspergillus</taxon>
    </lineage>
</organism>
<evidence type="ECO:0000313" key="2">
    <source>
        <dbReference type="EMBL" id="BCR91448.1"/>
    </source>
</evidence>
<dbReference type="KEGG" id="ache:ACHE_70291A"/>
<evidence type="ECO:0000313" key="3">
    <source>
        <dbReference type="Proteomes" id="UP000637239"/>
    </source>
</evidence>
<feature type="region of interest" description="Disordered" evidence="1">
    <location>
        <begin position="43"/>
        <end position="83"/>
    </location>
</feature>
<dbReference type="Proteomes" id="UP000637239">
    <property type="component" value="Chromosome 7"/>
</dbReference>
<gene>
    <name evidence="2" type="ORF">ACHE_70291A</name>
</gene>
<proteinExistence type="predicted"/>
<accession>A0A7R7VWC3</accession>
<feature type="compositionally biased region" description="Basic and acidic residues" evidence="1">
    <location>
        <begin position="72"/>
        <end position="83"/>
    </location>
</feature>
<reference evidence="2" key="2">
    <citation type="submission" date="2021-02" db="EMBL/GenBank/DDBJ databases">
        <title>Aspergillus chevalieri M1 genome sequence.</title>
        <authorList>
            <person name="Kadooka C."/>
            <person name="Mori K."/>
            <person name="Futagami T."/>
        </authorList>
    </citation>
    <scope>NUCLEOTIDE SEQUENCE</scope>
    <source>
        <strain evidence="2">M1</strain>
    </source>
</reference>